<dbReference type="Proteomes" id="UP000017818">
    <property type="component" value="Unassembled WGS sequence"/>
</dbReference>
<dbReference type="Gene3D" id="3.30.2320.10">
    <property type="entry name" value="hypothetical protein PF0899 domain"/>
    <property type="match status" value="1"/>
</dbReference>
<evidence type="ECO:0000259" key="3">
    <source>
        <dbReference type="Pfam" id="PF05065"/>
    </source>
</evidence>
<feature type="domain" description="Phage capsid-like C-terminal" evidence="3">
    <location>
        <begin position="110"/>
        <end position="367"/>
    </location>
</feature>
<evidence type="ECO:0000313" key="4">
    <source>
        <dbReference type="EMBL" id="EHL18494.1"/>
    </source>
</evidence>
<dbReference type="SUPFAM" id="SSF56563">
    <property type="entry name" value="Major capsid protein gp5"/>
    <property type="match status" value="1"/>
</dbReference>
<dbReference type="Pfam" id="PF05065">
    <property type="entry name" value="Phage_capsid"/>
    <property type="match status" value="1"/>
</dbReference>
<sequence>MKRSVALRKKLENLKNQIKTLQDENKITEAHNMLNELNEVKKELEVTEMLEEEENKSIQDNQGLKAVNQKVDKRIIFNKLVLGKELTQAELDFQNQVGATGQVESVDARGGYLVPVEQAEEIKIYMRGLGQLKDYCNVVKVTSKTGTMPIEVEGAEELINFDEISEINQSDFKFAQVKWNVGDYGDIVPISNTLLDDINVDLVGYVKHKFGRKATKTENKKILEIIKGVSTTVTGKDHKAITTALNTKLNSAISEQAVILCNQTSFDFLDNLEDKNGRPILSVDIQDETKRKYKGRKIIVVDDADLTGGATKDFYVGSIEELISFFDREQITMAISKEAGFTKNVTYIKVIERFDVKKVDDKAMVKVAITPTA</sequence>
<evidence type="ECO:0000256" key="1">
    <source>
        <dbReference type="ARBA" id="ARBA00004328"/>
    </source>
</evidence>
<evidence type="ECO:0000256" key="2">
    <source>
        <dbReference type="SAM" id="Coils"/>
    </source>
</evidence>
<comment type="caution">
    <text evidence="4">The sequence shown here is derived from an EMBL/GenBank/DDBJ whole genome shotgun (WGS) entry which is preliminary data.</text>
</comment>
<comment type="subcellular location">
    <subcellularLocation>
        <location evidence="1">Virion</location>
    </subcellularLocation>
</comment>
<gene>
    <name evidence="4" type="ORF">HMPREF9630_00219</name>
</gene>
<organism evidence="4 5">
    <name type="scientific">Peptoanaerobacter stomatis</name>
    <dbReference type="NCBI Taxonomy" id="796937"/>
    <lineage>
        <taxon>Bacteria</taxon>
        <taxon>Bacillati</taxon>
        <taxon>Bacillota</taxon>
        <taxon>Clostridia</taxon>
        <taxon>Peptostreptococcales</taxon>
        <taxon>Filifactoraceae</taxon>
        <taxon>Peptoanaerobacter</taxon>
    </lineage>
</organism>
<dbReference type="InterPro" id="IPR024455">
    <property type="entry name" value="Phage_capsid"/>
</dbReference>
<name>V9HV80_9FIRM</name>
<evidence type="ECO:0000313" key="5">
    <source>
        <dbReference type="Proteomes" id="UP000017818"/>
    </source>
</evidence>
<keyword evidence="2" id="KW-0175">Coiled coil</keyword>
<dbReference type="EMBL" id="AFZF02000009">
    <property type="protein sequence ID" value="EHL18494.1"/>
    <property type="molecule type" value="Genomic_DNA"/>
</dbReference>
<dbReference type="Gene3D" id="3.30.2400.10">
    <property type="entry name" value="Major capsid protein gp5"/>
    <property type="match status" value="1"/>
</dbReference>
<dbReference type="RefSeq" id="WP_009527705.1">
    <property type="nucleotide sequence ID" value="NZ_JH815225.1"/>
</dbReference>
<dbReference type="NCBIfam" id="TIGR01554">
    <property type="entry name" value="major_cap_HK97"/>
    <property type="match status" value="1"/>
</dbReference>
<feature type="coiled-coil region" evidence="2">
    <location>
        <begin position="4"/>
        <end position="54"/>
    </location>
</feature>
<dbReference type="InterPro" id="IPR054612">
    <property type="entry name" value="Phage_capsid-like_C"/>
</dbReference>
<accession>V9HV80</accession>
<dbReference type="AlphaFoldDB" id="V9HV80"/>
<reference evidence="4 5" key="1">
    <citation type="submission" date="2012-05" db="EMBL/GenBank/DDBJ databases">
        <title>The Genome Sequence of Eubacteriaceae bacterium CM2.</title>
        <authorList>
            <consortium name="The Broad Institute Genome Sequencing Platform"/>
            <person name="Earl A."/>
            <person name="Ward D."/>
            <person name="Feldgarden M."/>
            <person name="Gevers D."/>
            <person name="Sizova M."/>
            <person name="Hazen A."/>
            <person name="Epstein S."/>
            <person name="Walker B."/>
            <person name="Young S.K."/>
            <person name="Zeng Q."/>
            <person name="Gargeya S."/>
            <person name="Fitzgerald M."/>
            <person name="Haas B."/>
            <person name="Abouelleil A."/>
            <person name="Alvarado L."/>
            <person name="Arachchi H.M."/>
            <person name="Berlin A."/>
            <person name="Chapman S.B."/>
            <person name="Goldberg J."/>
            <person name="Griggs A."/>
            <person name="Gujja S."/>
            <person name="Hansen M."/>
            <person name="Howarth C."/>
            <person name="Imamovic A."/>
            <person name="Larimer J."/>
            <person name="McCowen C."/>
            <person name="Montmayeur A."/>
            <person name="Murphy C."/>
            <person name="Neiman D."/>
            <person name="Pearson M."/>
            <person name="Priest M."/>
            <person name="Roberts A."/>
            <person name="Saif S."/>
            <person name="Shea T."/>
            <person name="Sisk P."/>
            <person name="Sykes S."/>
            <person name="Wortman J."/>
            <person name="Nusbaum C."/>
            <person name="Birren B."/>
        </authorList>
    </citation>
    <scope>NUCLEOTIDE SEQUENCE [LARGE SCALE GENOMIC DNA]</scope>
    <source>
        <strain evidence="4 5">CM2</strain>
    </source>
</reference>
<dbReference type="OrthoDB" id="85826at2"/>
<protein>
    <submittedName>
        <fullName evidence="4">HK97 family phage major capsid protein</fullName>
    </submittedName>
</protein>
<proteinExistence type="predicted"/>
<dbReference type="HOGENOM" id="CLU_029522_2_1_9"/>